<feature type="transmembrane region" description="Helical" evidence="5">
    <location>
        <begin position="135"/>
        <end position="156"/>
    </location>
</feature>
<dbReference type="PANTHER" id="PTHR42718">
    <property type="entry name" value="MAJOR FACILITATOR SUPERFAMILY MULTIDRUG TRANSPORTER MFSC"/>
    <property type="match status" value="1"/>
</dbReference>
<dbReference type="SUPFAM" id="SSF103473">
    <property type="entry name" value="MFS general substrate transporter"/>
    <property type="match status" value="1"/>
</dbReference>
<feature type="transmembrane region" description="Helical" evidence="5">
    <location>
        <begin position="98"/>
        <end position="123"/>
    </location>
</feature>
<proteinExistence type="predicted"/>
<feature type="transmembrane region" description="Helical" evidence="5">
    <location>
        <begin position="224"/>
        <end position="243"/>
    </location>
</feature>
<feature type="transmembrane region" description="Helical" evidence="5">
    <location>
        <begin position="162"/>
        <end position="185"/>
    </location>
</feature>
<gene>
    <name evidence="7" type="primary">actII-2</name>
    <name evidence="7" type="ORF">Ahu01nite_077950</name>
</gene>
<reference evidence="7 8" key="1">
    <citation type="submission" date="2021-01" db="EMBL/GenBank/DDBJ databases">
        <title>Whole genome shotgun sequence of Actinoplanes humidus NBRC 14915.</title>
        <authorList>
            <person name="Komaki H."/>
            <person name="Tamura T."/>
        </authorList>
    </citation>
    <scope>NUCLEOTIDE SEQUENCE [LARGE SCALE GENOMIC DNA]</scope>
    <source>
        <strain evidence="7 8">NBRC 14915</strain>
    </source>
</reference>
<dbReference type="Gene3D" id="1.20.1720.10">
    <property type="entry name" value="Multidrug resistance protein D"/>
    <property type="match status" value="1"/>
</dbReference>
<evidence type="ECO:0000256" key="4">
    <source>
        <dbReference type="ARBA" id="ARBA00023136"/>
    </source>
</evidence>
<feature type="transmembrane region" description="Helical" evidence="5">
    <location>
        <begin position="73"/>
        <end position="92"/>
    </location>
</feature>
<feature type="transmembrane region" description="Helical" evidence="5">
    <location>
        <begin position="264"/>
        <end position="289"/>
    </location>
</feature>
<feature type="transmembrane region" description="Helical" evidence="5">
    <location>
        <begin position="411"/>
        <end position="430"/>
    </location>
</feature>
<protein>
    <submittedName>
        <fullName evidence="7">Actinorhodin transporter</fullName>
    </submittedName>
</protein>
<dbReference type="InterPro" id="IPR036259">
    <property type="entry name" value="MFS_trans_sf"/>
</dbReference>
<dbReference type="Pfam" id="PF07690">
    <property type="entry name" value="MFS_1"/>
    <property type="match status" value="1"/>
</dbReference>
<dbReference type="InterPro" id="IPR020846">
    <property type="entry name" value="MFS_dom"/>
</dbReference>
<feature type="transmembrane region" description="Helical" evidence="5">
    <location>
        <begin position="436"/>
        <end position="459"/>
    </location>
</feature>
<feature type="domain" description="Major facilitator superfamily (MFS) profile" evidence="6">
    <location>
        <begin position="7"/>
        <end position="464"/>
    </location>
</feature>
<dbReference type="RefSeq" id="WP_203841694.1">
    <property type="nucleotide sequence ID" value="NZ_BAAATV010000009.1"/>
</dbReference>
<name>A0ABQ4A1I2_9ACTN</name>
<evidence type="ECO:0000256" key="5">
    <source>
        <dbReference type="SAM" id="Phobius"/>
    </source>
</evidence>
<evidence type="ECO:0000256" key="1">
    <source>
        <dbReference type="ARBA" id="ARBA00004651"/>
    </source>
</evidence>
<feature type="transmembrane region" description="Helical" evidence="5">
    <location>
        <begin position="328"/>
        <end position="349"/>
    </location>
</feature>
<keyword evidence="3 5" id="KW-1133">Transmembrane helix</keyword>
<dbReference type="PANTHER" id="PTHR42718:SF39">
    <property type="entry name" value="ACTINORHODIN TRANSPORTER-RELATED"/>
    <property type="match status" value="1"/>
</dbReference>
<comment type="subcellular location">
    <subcellularLocation>
        <location evidence="1">Cell membrane</location>
        <topology evidence="1">Multi-pass membrane protein</topology>
    </subcellularLocation>
</comment>
<feature type="transmembrane region" description="Helical" evidence="5">
    <location>
        <begin position="197"/>
        <end position="218"/>
    </location>
</feature>
<feature type="transmembrane region" description="Helical" evidence="5">
    <location>
        <begin position="301"/>
        <end position="321"/>
    </location>
</feature>
<evidence type="ECO:0000256" key="2">
    <source>
        <dbReference type="ARBA" id="ARBA00022692"/>
    </source>
</evidence>
<feature type="transmembrane region" description="Helical" evidence="5">
    <location>
        <begin position="44"/>
        <end position="61"/>
    </location>
</feature>
<keyword evidence="2 5" id="KW-0812">Transmembrane</keyword>
<keyword evidence="4 5" id="KW-0472">Membrane</keyword>
<evidence type="ECO:0000313" key="8">
    <source>
        <dbReference type="Proteomes" id="UP000603200"/>
    </source>
</evidence>
<organism evidence="7 8">
    <name type="scientific">Winogradskya humida</name>
    <dbReference type="NCBI Taxonomy" id="113566"/>
    <lineage>
        <taxon>Bacteria</taxon>
        <taxon>Bacillati</taxon>
        <taxon>Actinomycetota</taxon>
        <taxon>Actinomycetes</taxon>
        <taxon>Micromonosporales</taxon>
        <taxon>Micromonosporaceae</taxon>
        <taxon>Winogradskya</taxon>
    </lineage>
</organism>
<dbReference type="InterPro" id="IPR011701">
    <property type="entry name" value="MFS"/>
</dbReference>
<dbReference type="Gene3D" id="1.20.1250.20">
    <property type="entry name" value="MFS general substrate transporter like domains"/>
    <property type="match status" value="1"/>
</dbReference>
<dbReference type="CDD" id="cd17321">
    <property type="entry name" value="MFS_MMR_MDR_like"/>
    <property type="match status" value="1"/>
</dbReference>
<evidence type="ECO:0000313" key="7">
    <source>
        <dbReference type="EMBL" id="GIE24693.1"/>
    </source>
</evidence>
<dbReference type="PROSITE" id="PS50850">
    <property type="entry name" value="MFS"/>
    <property type="match status" value="1"/>
</dbReference>
<feature type="transmembrane region" description="Helical" evidence="5">
    <location>
        <begin position="369"/>
        <end position="390"/>
    </location>
</feature>
<comment type="caution">
    <text evidence="7">The sequence shown here is derived from an EMBL/GenBank/DDBJ whole genome shotgun (WGS) entry which is preliminary data.</text>
</comment>
<evidence type="ECO:0000259" key="6">
    <source>
        <dbReference type="PROSITE" id="PS50850"/>
    </source>
</evidence>
<accession>A0ABQ4A1I2</accession>
<sequence length="470" mass="47031">MGRRWWVLAVVLAGAVMDLLDSTVMSVAGPSVRAGLGGTEATLQWLTAGYTLAFGVFLVIGGRLGDRWGRRRLFLIGAAGFTLASVACAAASSPEMLVAARVAQGGLGALMIPQGFGVLTAVFSGARDRGRAFSLFGPVNALAGIGGPILAGALIAADLGGLGWRLIFLINVPLGAFAILGALAWMPDDRGDRAVRLDPIGVVLVAAGSAALVLPLIQGREAGWPWWTFATMAAAVPAFVVLGRRQRTSPSPVLAPALLRKRPFVAGLSVAAVLFAGVGGLMLVLSLFLQLGLRYSPLHTGLALTPVALGIAVASLLAPALHTRLGRALLHIGLGIELLGILGLGATAATGVLGNTAATGGLSATAGMVMFAGAGLVSGFGLGLLFGPLIQTTLGVAAPDEVGSASGALNAVQQIATALGVAVLGTVFLAGDSPAAALLTGTLIVAVSCALCALLVRALPTTKSTEGKSA</sequence>
<keyword evidence="8" id="KW-1185">Reference proteome</keyword>
<dbReference type="EMBL" id="BOMN01000112">
    <property type="protein sequence ID" value="GIE24693.1"/>
    <property type="molecule type" value="Genomic_DNA"/>
</dbReference>
<evidence type="ECO:0000256" key="3">
    <source>
        <dbReference type="ARBA" id="ARBA00022989"/>
    </source>
</evidence>
<dbReference type="Proteomes" id="UP000603200">
    <property type="component" value="Unassembled WGS sequence"/>
</dbReference>